<evidence type="ECO:0000313" key="2">
    <source>
        <dbReference type="Proteomes" id="UP001056120"/>
    </source>
</evidence>
<evidence type="ECO:0000313" key="1">
    <source>
        <dbReference type="EMBL" id="KAI3799120.1"/>
    </source>
</evidence>
<reference evidence="2" key="1">
    <citation type="journal article" date="2022" name="Mol. Ecol. Resour.">
        <title>The genomes of chicory, endive, great burdock and yacon provide insights into Asteraceae palaeo-polyploidization history and plant inulin production.</title>
        <authorList>
            <person name="Fan W."/>
            <person name="Wang S."/>
            <person name="Wang H."/>
            <person name="Wang A."/>
            <person name="Jiang F."/>
            <person name="Liu H."/>
            <person name="Zhao H."/>
            <person name="Xu D."/>
            <person name="Zhang Y."/>
        </authorList>
    </citation>
    <scope>NUCLEOTIDE SEQUENCE [LARGE SCALE GENOMIC DNA]</scope>
    <source>
        <strain evidence="2">cv. Yunnan</strain>
    </source>
</reference>
<proteinExistence type="predicted"/>
<name>A0ACB9HV50_9ASTR</name>
<protein>
    <submittedName>
        <fullName evidence="1">Uncharacterized protein</fullName>
    </submittedName>
</protein>
<comment type="caution">
    <text evidence="1">The sequence shown here is derived from an EMBL/GenBank/DDBJ whole genome shotgun (WGS) entry which is preliminary data.</text>
</comment>
<gene>
    <name evidence="1" type="ORF">L1987_34410</name>
</gene>
<dbReference type="EMBL" id="CM042028">
    <property type="protein sequence ID" value="KAI3799120.1"/>
    <property type="molecule type" value="Genomic_DNA"/>
</dbReference>
<organism evidence="1 2">
    <name type="scientific">Smallanthus sonchifolius</name>
    <dbReference type="NCBI Taxonomy" id="185202"/>
    <lineage>
        <taxon>Eukaryota</taxon>
        <taxon>Viridiplantae</taxon>
        <taxon>Streptophyta</taxon>
        <taxon>Embryophyta</taxon>
        <taxon>Tracheophyta</taxon>
        <taxon>Spermatophyta</taxon>
        <taxon>Magnoliopsida</taxon>
        <taxon>eudicotyledons</taxon>
        <taxon>Gunneridae</taxon>
        <taxon>Pentapetalae</taxon>
        <taxon>asterids</taxon>
        <taxon>campanulids</taxon>
        <taxon>Asterales</taxon>
        <taxon>Asteraceae</taxon>
        <taxon>Asteroideae</taxon>
        <taxon>Heliantheae alliance</taxon>
        <taxon>Millerieae</taxon>
        <taxon>Smallanthus</taxon>
    </lineage>
</organism>
<reference evidence="1 2" key="2">
    <citation type="journal article" date="2022" name="Mol. Ecol. Resour.">
        <title>The genomes of chicory, endive, great burdock and yacon provide insights into Asteraceae paleo-polyploidization history and plant inulin production.</title>
        <authorList>
            <person name="Fan W."/>
            <person name="Wang S."/>
            <person name="Wang H."/>
            <person name="Wang A."/>
            <person name="Jiang F."/>
            <person name="Liu H."/>
            <person name="Zhao H."/>
            <person name="Xu D."/>
            <person name="Zhang Y."/>
        </authorList>
    </citation>
    <scope>NUCLEOTIDE SEQUENCE [LARGE SCALE GENOMIC DNA]</scope>
    <source>
        <strain evidence="2">cv. Yunnan</strain>
        <tissue evidence="1">Leaves</tissue>
    </source>
</reference>
<accession>A0ACB9HV50</accession>
<keyword evidence="2" id="KW-1185">Reference proteome</keyword>
<dbReference type="Proteomes" id="UP001056120">
    <property type="component" value="Linkage Group LG11"/>
</dbReference>
<sequence length="517" mass="58319">MATQTPENRNAKRTSVSMRHVTSRYLRPSMGSCHDRCKHGMKDEAELKRPTRRLRVRKILVKKNIVKKTVEPVERKKNTKIRPKPKPSTGHKIRACDEPVKVIKRENSLPSERIGVSVYGLLTNQKSTQNELKLAKNNVKAKPNSSSILNGQKNNKEIKDTGKPTSVEQVACKATHTGSGSSPRNNESVSPLKGEHSMTKTELKQLIAEQITEMAEMTLQEAENAELGFVPLTVEIESPLKEEHSMTETKLKQLIAEKITEMTLQEAENADLEFVPLTVEIESPPTVTTESTNLPSSESVQSSSYKQILEEHENANNEDVIVSEDDYKMVVCEDKENGGSKVKFMRGRVVEGESEDDGPRKLKLGRGKIPEDEDDGPTRFNFRRGKILEGDEDDGPMRLKFRRGEILEGDEDDGPTRLKFRRGKILEDNEDDQSIDKINFKKKLVEEETDDCKTESKTVTLKHQEMQEKKEAQELLNRVIEETASKLEVDRKTKVEALVGAFETVISLQDDTPSSQS</sequence>